<organism evidence="2 3">
    <name type="scientific">Pseudomonas entomophila</name>
    <dbReference type="NCBI Taxonomy" id="312306"/>
    <lineage>
        <taxon>Bacteria</taxon>
        <taxon>Pseudomonadati</taxon>
        <taxon>Pseudomonadota</taxon>
        <taxon>Gammaproteobacteria</taxon>
        <taxon>Pseudomonadales</taxon>
        <taxon>Pseudomonadaceae</taxon>
        <taxon>Pseudomonas</taxon>
    </lineage>
</organism>
<evidence type="ECO:0000256" key="1">
    <source>
        <dbReference type="SAM" id="Phobius"/>
    </source>
</evidence>
<accession>A0A3S8UL56</accession>
<keyword evidence="1" id="KW-0812">Transmembrane</keyword>
<dbReference type="AlphaFoldDB" id="A0A3S8UL56"/>
<dbReference type="OrthoDB" id="572911at2"/>
<proteinExistence type="predicted"/>
<dbReference type="KEGG" id="pory:EJA05_15715"/>
<name>A0A3S8UL56_9PSED</name>
<keyword evidence="1" id="KW-1133">Transmembrane helix</keyword>
<sequence>MRKPWLALATLIALTLYTCWTMAHAEQSLLAFGLQLISSPDTLQVVIDLYLMAALACLWMWRDAQRHGRPGRSVLPYCLLTLVFVSIGPLLYLVVHGFRGHRP</sequence>
<reference evidence="2 3" key="1">
    <citation type="submission" date="2018-12" db="EMBL/GenBank/DDBJ databases">
        <authorList>
            <person name="Li S."/>
            <person name="Yang R."/>
            <person name="Chen G."/>
            <person name="Zou L."/>
            <person name="Zhang C."/>
            <person name="Chen Y."/>
            <person name="Liu Z."/>
            <person name="Li Y."/>
            <person name="Yan Y."/>
            <person name="Huang M."/>
            <person name="Chen T."/>
        </authorList>
    </citation>
    <scope>NUCLEOTIDE SEQUENCE [LARGE SCALE GENOMIC DNA]</scope>
    <source>
        <strain evidence="2 3">1257</strain>
    </source>
</reference>
<protein>
    <submittedName>
        <fullName evidence="2">DUF2834 domain-containing protein</fullName>
    </submittedName>
</protein>
<keyword evidence="1" id="KW-0472">Membrane</keyword>
<feature type="transmembrane region" description="Helical" evidence="1">
    <location>
        <begin position="41"/>
        <end position="62"/>
    </location>
</feature>
<feature type="transmembrane region" description="Helical" evidence="1">
    <location>
        <begin position="74"/>
        <end position="95"/>
    </location>
</feature>
<gene>
    <name evidence="2" type="ORF">EJA05_15715</name>
</gene>
<dbReference type="EMBL" id="CP034338">
    <property type="protein sequence ID" value="AZL69080.1"/>
    <property type="molecule type" value="Genomic_DNA"/>
</dbReference>
<dbReference type="Proteomes" id="UP000268230">
    <property type="component" value="Chromosome"/>
</dbReference>
<evidence type="ECO:0000313" key="3">
    <source>
        <dbReference type="Proteomes" id="UP000268230"/>
    </source>
</evidence>
<evidence type="ECO:0000313" key="2">
    <source>
        <dbReference type="EMBL" id="AZL69080.1"/>
    </source>
</evidence>